<name>A0A016A5Y1_BACFG</name>
<proteinExistence type="predicted"/>
<protein>
    <submittedName>
        <fullName evidence="1">Uncharacterized protein</fullName>
    </submittedName>
</protein>
<accession>A0A016A5Y1</accession>
<organism evidence="1 2">
    <name type="scientific">Bacteroides fragilis str. 2-F-2 #4</name>
    <dbReference type="NCBI Taxonomy" id="1339280"/>
    <lineage>
        <taxon>Bacteria</taxon>
        <taxon>Pseudomonadati</taxon>
        <taxon>Bacteroidota</taxon>
        <taxon>Bacteroidia</taxon>
        <taxon>Bacteroidales</taxon>
        <taxon>Bacteroidaceae</taxon>
        <taxon>Bacteroides</taxon>
    </lineage>
</organism>
<dbReference type="PATRIC" id="fig|1339280.3.peg.4203"/>
<evidence type="ECO:0000313" key="1">
    <source>
        <dbReference type="EMBL" id="EXZ42519.1"/>
    </source>
</evidence>
<comment type="caution">
    <text evidence="1">The sequence shown here is derived from an EMBL/GenBank/DDBJ whole genome shotgun (WGS) entry which is preliminary data.</text>
</comment>
<sequence length="50" mass="5848">MFIHPRKIEKENVASAAQHSLFPADKKTNLFKMKKKVSPFIRKFAERESS</sequence>
<gene>
    <name evidence="1" type="ORF">M076_4391</name>
</gene>
<dbReference type="AlphaFoldDB" id="A0A016A5Y1"/>
<dbReference type="EMBL" id="JGDM01000099">
    <property type="protein sequence ID" value="EXZ42519.1"/>
    <property type="molecule type" value="Genomic_DNA"/>
</dbReference>
<reference evidence="1 2" key="1">
    <citation type="submission" date="2014-02" db="EMBL/GenBank/DDBJ databases">
        <authorList>
            <person name="Sears C."/>
            <person name="Carroll K."/>
            <person name="Sack B.R."/>
            <person name="Qadri F."/>
            <person name="Myers L.L."/>
            <person name="Chung G.-T."/>
            <person name="Escheverria P."/>
            <person name="Fraser C.M."/>
            <person name="Sadzewicz L."/>
            <person name="Shefchek K.A."/>
            <person name="Tallon L."/>
            <person name="Das S.P."/>
            <person name="Daugherty S."/>
            <person name="Mongodin E.F."/>
        </authorList>
    </citation>
    <scope>NUCLEOTIDE SEQUENCE [LARGE SCALE GENOMIC DNA]</scope>
    <source>
        <strain evidence="1 2">2-F-2 #4</strain>
    </source>
</reference>
<dbReference type="Proteomes" id="UP000022272">
    <property type="component" value="Unassembled WGS sequence"/>
</dbReference>
<evidence type="ECO:0000313" key="2">
    <source>
        <dbReference type="Proteomes" id="UP000022272"/>
    </source>
</evidence>